<dbReference type="Pfam" id="PF06827">
    <property type="entry name" value="zf-FPG_IleRS"/>
    <property type="match status" value="1"/>
</dbReference>
<dbReference type="CDD" id="cd08966">
    <property type="entry name" value="EcFpg-like_N"/>
    <property type="match status" value="1"/>
</dbReference>
<feature type="domain" description="FPG-type" evidence="16">
    <location>
        <begin position="241"/>
        <end position="276"/>
    </location>
</feature>
<comment type="catalytic activity">
    <reaction evidence="1 15">
        <text>Hydrolysis of DNA containing ring-opened 7-methylguanine residues, releasing 2,6-diamino-4-hydroxy-5-(N-methyl)formamidopyrimidine.</text>
        <dbReference type="EC" id="3.2.2.23"/>
    </reaction>
</comment>
<comment type="subunit">
    <text evidence="3 15">Monomer.</text>
</comment>
<organism evidence="18 19">
    <name type="scientific">Neokomagataea anthophila</name>
    <dbReference type="NCBI Taxonomy" id="2826925"/>
    <lineage>
        <taxon>Bacteria</taxon>
        <taxon>Pseudomonadati</taxon>
        <taxon>Pseudomonadota</taxon>
        <taxon>Alphaproteobacteria</taxon>
        <taxon>Acetobacterales</taxon>
        <taxon>Acetobacteraceae</taxon>
        <taxon>Neokomagataea</taxon>
    </lineage>
</organism>
<comment type="function">
    <text evidence="15">Involved in base excision repair of DNA damaged by oxidation or by mutagenic agents. Acts as DNA glycosylase that recognizes and removes damaged bases. Has a preference for oxidized purines, such as 7,8-dihydro-8-oxoguanine (8-oxoG). Has AP (apurinic/apyrimidinic) lyase activity and introduces nicks in the DNA strand. Cleaves the DNA backbone by beta-delta elimination to generate a single-strand break at the site of the removed base with both 3'- and 5'-phosphates.</text>
</comment>
<feature type="active site" description="Proton donor" evidence="15">
    <location>
        <position position="3"/>
    </location>
</feature>
<evidence type="ECO:0000259" key="16">
    <source>
        <dbReference type="PROSITE" id="PS51066"/>
    </source>
</evidence>
<keyword evidence="4 15" id="KW-0479">Metal-binding</keyword>
<dbReference type="InterPro" id="IPR010663">
    <property type="entry name" value="Znf_FPG/IleRS"/>
</dbReference>
<accession>A0ABS5E6T6</accession>
<keyword evidence="5 15" id="KW-0227">DNA damage</keyword>
<gene>
    <name evidence="15 18" type="primary">mutM</name>
    <name evidence="15" type="synonym">fpg</name>
    <name evidence="18" type="ORF">KB213_06050</name>
</gene>
<evidence type="ECO:0000256" key="7">
    <source>
        <dbReference type="ARBA" id="ARBA00022801"/>
    </source>
</evidence>
<feature type="domain" description="Formamidopyrimidine-DNA glycosylase catalytic" evidence="17">
    <location>
        <begin position="2"/>
        <end position="116"/>
    </location>
</feature>
<evidence type="ECO:0000256" key="8">
    <source>
        <dbReference type="ARBA" id="ARBA00022833"/>
    </source>
</evidence>
<keyword evidence="19" id="KW-1185">Reference proteome</keyword>
<feature type="active site" description="Schiff-base intermediate with DNA" evidence="15">
    <location>
        <position position="2"/>
    </location>
</feature>
<evidence type="ECO:0000256" key="6">
    <source>
        <dbReference type="ARBA" id="ARBA00022771"/>
    </source>
</evidence>
<dbReference type="EC" id="3.2.2.23" evidence="15"/>
<dbReference type="SMART" id="SM00898">
    <property type="entry name" value="Fapy_DNA_glyco"/>
    <property type="match status" value="1"/>
</dbReference>
<dbReference type="Proteomes" id="UP000677812">
    <property type="component" value="Unassembled WGS sequence"/>
</dbReference>
<dbReference type="PROSITE" id="PS51066">
    <property type="entry name" value="ZF_FPG_2"/>
    <property type="match status" value="1"/>
</dbReference>
<feature type="binding site" evidence="15">
    <location>
        <position position="113"/>
    </location>
    <ligand>
        <name>DNA</name>
        <dbReference type="ChEBI" id="CHEBI:16991"/>
    </ligand>
</feature>
<feature type="active site" description="Proton donor; for delta-elimination activity" evidence="15">
    <location>
        <position position="266"/>
    </location>
</feature>
<name>A0ABS5E6T6_9PROT</name>
<keyword evidence="7 15" id="KW-0378">Hydrolase</keyword>
<keyword evidence="13 15" id="KW-0326">Glycosidase</keyword>
<feature type="active site" description="Proton donor; for beta-elimination activity" evidence="15">
    <location>
        <position position="58"/>
    </location>
</feature>
<dbReference type="EC" id="4.2.99.18" evidence="15"/>
<comment type="similarity">
    <text evidence="2 15">Belongs to the FPG family.</text>
</comment>
<dbReference type="SUPFAM" id="SSF57716">
    <property type="entry name" value="Glucocorticoid receptor-like (DNA-binding domain)"/>
    <property type="match status" value="1"/>
</dbReference>
<keyword evidence="11 15" id="KW-0456">Lyase</keyword>
<evidence type="ECO:0000256" key="5">
    <source>
        <dbReference type="ARBA" id="ARBA00022763"/>
    </source>
</evidence>
<dbReference type="InterPro" id="IPR010979">
    <property type="entry name" value="Ribosomal_uS13-like_H2TH"/>
</dbReference>
<dbReference type="NCBIfam" id="TIGR00577">
    <property type="entry name" value="fpg"/>
    <property type="match status" value="1"/>
</dbReference>
<feature type="binding site" evidence="15">
    <location>
        <position position="94"/>
    </location>
    <ligand>
        <name>DNA</name>
        <dbReference type="ChEBI" id="CHEBI:16991"/>
    </ligand>
</feature>
<evidence type="ECO:0000256" key="15">
    <source>
        <dbReference type="HAMAP-Rule" id="MF_00103"/>
    </source>
</evidence>
<dbReference type="Gene3D" id="3.20.190.10">
    <property type="entry name" value="MutM-like, N-terminal"/>
    <property type="match status" value="1"/>
</dbReference>
<dbReference type="InterPro" id="IPR000214">
    <property type="entry name" value="Znf_DNA_glyclase/AP_lyase"/>
</dbReference>
<evidence type="ECO:0000256" key="4">
    <source>
        <dbReference type="ARBA" id="ARBA00022723"/>
    </source>
</evidence>
<evidence type="ECO:0000313" key="19">
    <source>
        <dbReference type="Proteomes" id="UP000677812"/>
    </source>
</evidence>
<evidence type="ECO:0000256" key="14">
    <source>
        <dbReference type="ARBA" id="ARBA00044632"/>
    </source>
</evidence>
<evidence type="ECO:0000256" key="3">
    <source>
        <dbReference type="ARBA" id="ARBA00011245"/>
    </source>
</evidence>
<keyword evidence="9 15" id="KW-0238">DNA-binding</keyword>
<proteinExistence type="inferred from homology"/>
<evidence type="ECO:0000256" key="10">
    <source>
        <dbReference type="ARBA" id="ARBA00023204"/>
    </source>
</evidence>
<dbReference type="EMBL" id="JAGRQH010000003">
    <property type="protein sequence ID" value="MBR0559616.1"/>
    <property type="molecule type" value="Genomic_DNA"/>
</dbReference>
<dbReference type="PROSITE" id="PS51068">
    <property type="entry name" value="FPG_CAT"/>
    <property type="match status" value="1"/>
</dbReference>
<sequence>MPELPEVETVMRGLRTALEGQRIAQVTLNRHDLRWPFPANLQQEMLHQTVISFHRRAKYILMRLENNWSVLFHLGMSGRMLIGVRGQNTAPPRHEHVVIESDGGTRIGFVDPRRFGAIDLVPTADEEQHMLLHKLGIEPLSDALTGRYLQDVFLKKRTPIKTALLDQRFIAGLGNIYVCEALFQSRIHPTRTAGSLTETEAESLAHNIRIILDAAIASGGSSLRDYVQADGTRGGYQDLHHVYGRENEPCRSCSTTPIARLVQSGRSTFYCPSCQK</sequence>
<keyword evidence="6 15" id="KW-0863">Zinc-finger</keyword>
<reference evidence="18 19" key="1">
    <citation type="submission" date="2021-04" db="EMBL/GenBank/DDBJ databases">
        <title>The complete genome sequence of Neokomagataea sp. TBRC 2177.</title>
        <authorList>
            <person name="Charoenyingcharoen P."/>
            <person name="Yukphan P."/>
        </authorList>
    </citation>
    <scope>NUCLEOTIDE SEQUENCE [LARGE SCALE GENOMIC DNA]</scope>
    <source>
        <strain evidence="18 19">TBRC 2177</strain>
    </source>
</reference>
<evidence type="ECO:0000313" key="18">
    <source>
        <dbReference type="EMBL" id="MBR0559616.1"/>
    </source>
</evidence>
<dbReference type="Pfam" id="PF01149">
    <property type="entry name" value="Fapy_DNA_glyco"/>
    <property type="match status" value="1"/>
</dbReference>
<dbReference type="PANTHER" id="PTHR22993">
    <property type="entry name" value="FORMAMIDOPYRIMIDINE-DNA GLYCOSYLASE"/>
    <property type="match status" value="1"/>
</dbReference>
<evidence type="ECO:0000256" key="9">
    <source>
        <dbReference type="ARBA" id="ARBA00023125"/>
    </source>
</evidence>
<dbReference type="SMART" id="SM01232">
    <property type="entry name" value="H2TH"/>
    <property type="match status" value="1"/>
</dbReference>
<feature type="binding site" evidence="15">
    <location>
        <position position="156"/>
    </location>
    <ligand>
        <name>DNA</name>
        <dbReference type="ChEBI" id="CHEBI:16991"/>
    </ligand>
</feature>
<comment type="cofactor">
    <cofactor evidence="15">
        <name>Zn(2+)</name>
        <dbReference type="ChEBI" id="CHEBI:29105"/>
    </cofactor>
    <text evidence="15">Binds 1 zinc ion per subunit.</text>
</comment>
<dbReference type="NCBIfam" id="NF002211">
    <property type="entry name" value="PRK01103.1"/>
    <property type="match status" value="1"/>
</dbReference>
<dbReference type="RefSeq" id="WP_211681266.1">
    <property type="nucleotide sequence ID" value="NZ_JAGRQH010000003.1"/>
</dbReference>
<dbReference type="SUPFAM" id="SSF81624">
    <property type="entry name" value="N-terminal domain of MutM-like DNA repair proteins"/>
    <property type="match status" value="1"/>
</dbReference>
<evidence type="ECO:0000256" key="1">
    <source>
        <dbReference type="ARBA" id="ARBA00001668"/>
    </source>
</evidence>
<protein>
    <recommendedName>
        <fullName evidence="15">Formamidopyrimidine-DNA glycosylase</fullName>
        <shortName evidence="15">Fapy-DNA glycosylase</shortName>
        <ecNumber evidence="15">3.2.2.23</ecNumber>
    </recommendedName>
    <alternativeName>
        <fullName evidence="15">DNA-(apurinic or apyrimidinic site) lyase MutM</fullName>
        <shortName evidence="15">AP lyase MutM</shortName>
        <ecNumber evidence="15">4.2.99.18</ecNumber>
    </alternativeName>
</protein>
<dbReference type="InterPro" id="IPR012319">
    <property type="entry name" value="FPG_cat"/>
</dbReference>
<comment type="caution">
    <text evidence="18">The sequence shown here is derived from an EMBL/GenBank/DDBJ whole genome shotgun (WGS) entry which is preliminary data.</text>
</comment>
<evidence type="ECO:0000256" key="11">
    <source>
        <dbReference type="ARBA" id="ARBA00023239"/>
    </source>
</evidence>
<dbReference type="InterPro" id="IPR035937">
    <property type="entry name" value="FPG_N"/>
</dbReference>
<dbReference type="InterPro" id="IPR020629">
    <property type="entry name" value="FPG_Glyclase"/>
</dbReference>
<dbReference type="InterPro" id="IPR015886">
    <property type="entry name" value="H2TH_FPG"/>
</dbReference>
<dbReference type="GO" id="GO:0008534">
    <property type="term" value="F:oxidized purine nucleobase lesion DNA N-glycosylase activity"/>
    <property type="evidence" value="ECO:0007669"/>
    <property type="project" value="UniProtKB-EC"/>
</dbReference>
<keyword evidence="10 15" id="KW-0234">DNA repair</keyword>
<dbReference type="SUPFAM" id="SSF46946">
    <property type="entry name" value="S13-like H2TH domain"/>
    <property type="match status" value="1"/>
</dbReference>
<dbReference type="GO" id="GO:0140078">
    <property type="term" value="F:class I DNA-(apurinic or apyrimidinic site) endonuclease activity"/>
    <property type="evidence" value="ECO:0007669"/>
    <property type="project" value="UniProtKB-EC"/>
</dbReference>
<dbReference type="PANTHER" id="PTHR22993:SF9">
    <property type="entry name" value="FORMAMIDOPYRIMIDINE-DNA GLYCOSYLASE"/>
    <property type="match status" value="1"/>
</dbReference>
<evidence type="ECO:0000256" key="12">
    <source>
        <dbReference type="ARBA" id="ARBA00023268"/>
    </source>
</evidence>
<keyword evidence="12 15" id="KW-0511">Multifunctional enzyme</keyword>
<dbReference type="Gene3D" id="1.10.8.50">
    <property type="match status" value="1"/>
</dbReference>
<keyword evidence="8 15" id="KW-0862">Zinc</keyword>
<comment type="catalytic activity">
    <reaction evidence="14 15">
        <text>2'-deoxyribonucleotide-(2'-deoxyribose 5'-phosphate)-2'-deoxyribonucleotide-DNA = a 3'-end 2'-deoxyribonucleotide-(2,3-dehydro-2,3-deoxyribose 5'-phosphate)-DNA + a 5'-end 5'-phospho-2'-deoxyribonucleoside-DNA + H(+)</text>
        <dbReference type="Rhea" id="RHEA:66592"/>
        <dbReference type="Rhea" id="RHEA-COMP:13180"/>
        <dbReference type="Rhea" id="RHEA-COMP:16897"/>
        <dbReference type="Rhea" id="RHEA-COMP:17067"/>
        <dbReference type="ChEBI" id="CHEBI:15378"/>
        <dbReference type="ChEBI" id="CHEBI:136412"/>
        <dbReference type="ChEBI" id="CHEBI:157695"/>
        <dbReference type="ChEBI" id="CHEBI:167181"/>
        <dbReference type="EC" id="4.2.99.18"/>
    </reaction>
</comment>
<dbReference type="HAMAP" id="MF_00103">
    <property type="entry name" value="Fapy_DNA_glycosyl"/>
    <property type="match status" value="1"/>
</dbReference>
<evidence type="ECO:0000259" key="17">
    <source>
        <dbReference type="PROSITE" id="PS51068"/>
    </source>
</evidence>
<evidence type="ECO:0000256" key="13">
    <source>
        <dbReference type="ARBA" id="ARBA00023295"/>
    </source>
</evidence>
<evidence type="ECO:0000256" key="2">
    <source>
        <dbReference type="ARBA" id="ARBA00009409"/>
    </source>
</evidence>
<dbReference type="Pfam" id="PF06831">
    <property type="entry name" value="H2TH"/>
    <property type="match status" value="1"/>
</dbReference>